<feature type="region of interest" description="Disordered" evidence="2">
    <location>
        <begin position="2138"/>
        <end position="2164"/>
    </location>
</feature>
<name>G8WNN6_STREN</name>
<dbReference type="HOGENOM" id="CLU_232859_0_0_11"/>
<sequence>MPFVDQDGRPRVLDITARHYPVWERFADDYGNPAKIDGMHRFATGAGQVKSVQGTRQFALGGPIGPVGTAAFSGFGRIAGRVGFTDKVTYGQTDQGVSQMETRSLDGSHVHLTHVHYDVRVTDPGGGEVPGSGFGFAMRNGLLVRLPDSLMTSVSPGRIPRSMELGPESRYRLVRTEGFGPVARIRDWAAGEIGVEPGSGAWRELDAFFSADGFQRMSRSLSNGRVTTVPLFADDKAKTPLGVFVVEGVVPRSAVLVTETSEAEVRDISTATVRNERSRAKGVSLTLEGSGGPAFNLLDLAGGVLDLRLQFGPTARYVLSATRSAGQGGSGGVKSAGQVKGDPTGLYLVRKTVHVRHGGSTGPAHAFQTWSVDRMTRSEARRLAGWDDTTRLALDNGAPEPFAPPYLTADRPPTLGMHRVEEFSFDDGRAVRESDGGVRTLLDHFADRVLAAVAEEYPGLVAPLDQLAPPERTSLGDRVRTALAFGGGSPRTDTPPPPGRWRNAEAYQTALANSLEILNVLSHQSMSGNLEALTTTGIRIRLNEPGRVGQGHHYVWLHGELTNRAYEGVQRDVKIRYSAPGTERRDGQRGRRRALEYGVEGSLAVRDPRKDAVPGIGAPDNAGTVQAGWRSGRQSDHESGYGPTVGNEPMSVSTTPSHLYRYDLSLTVSRGGYWRFRGLLRGVASLGLLGTQPFVFSRPDGVLIGEGPDGRAVGGGAVRGQVLISVPDQHAPAVDPHRAGHLNPYAALRDGVEPVPMSGERAVALAKGVLGPAGGAGRPGQRHAAEFLGLQQHPFVTVGVVVPPGLVRAADDVLHSASGGAWQLTEEGAPAREAVLRAFQPQYLTANFDQTSGALGWSAAGLMGKGPYTTLWATFRHFTTVRDLTALSGPVPMDTEMTLTGSSQASGRTGRATTVFLGGRLLFAKPQRTGPGVAGSYGVVVSPWSSSAGSGRSVTRTVVADMNLKGFGHQVLVNGTVDHWLAAASSHVGHRAVGKPYVPRALAGAAGATASVPGGWIGHVPEKSAHRLGLIDDGMGEVPTYTEPTWRPQPWLKDASFGTYPVNALDPGDVLAAFDSAVRRRLGPDQETLESVRALVSSRVLRALGGEMGGAGTSVPARAGGYGVGPVRIGDRTVRVRAELVPGEPVFEMLDHGTEMEESRRAVETEQDSSDYSSGADLGVTVGEGVATGNPTAVAEGPVYGETGTARRSRASAHTSTSTTVHRAASTEPHAEITTPYRLRITLEAADDPAPAGAGPLGKAAAGWRDFTGRLTISEEGDVGSLREHVPLSLMTPDAAHGTPPPDPRLAPPRLVPGQRLRTDRAAEVLDPGTRYGDGGVRPFTFPENGFHVRRIVGQENVRAASNAAIAASYGHGFRIGPHDSRQDVMRHATDTGLTRPGTGAAQTLEDATGNAALTAFWPHTLSGTGYSVPGLAHQHLAGTDTAALTLHSKPDFSRAVLLTVADGMKLEVLRESAEGATTSVSRDNAQDSSIGEGTTVRSEATGLTQYDATTTGPHTVDGDAVTAAGEHLQSVNVKPKTGRAFLFAVPTTWLGVADVHRGVKDSALGKLVLGTFGHARPGPRDVAAEAYTVAWVREDIARDLGLVDDTNFPAHVGKAWDAVGAAAKAWTDADKAYWGKRRGALRLREEADAAREAVEEARRAADTARRELVAELTDRQASGDGDWAQRTLRDLDTVMARSGTTTPAHDAYAEATRRLDAATARLDAARAAHDARRAELDTLRATADRAAGDYHRVRAATDQLTRWHRLNATEEGRRLLDGLPEPPHVTHDAPPKPPKPPKPAAPAYTTTGGPDPRLLAPDHTSYTLHDVPADGGSFHHALAAWLGRDHPTLLTDAGIDPADPATVAARLPDLLAATLTDPANADLLAFTAPDTGDTFTPAEADAAGLPLGQDTPARREFDGLGGLIPHTLKLDDHARAALAAAQLRRPGPGLDHSAADLLPALAARAFGARVTVVRADGTFQEFGALPDRTGQPHLVLGHHDRRYRLAVPDGIGAALLPAARDAGLVPPGPRQAATDALYRLLAARIRDDDLPAGTDLIDPDRAVPAETYERAGITLTGAQQLQAVLEGGLPPGEAGLTTADRLRLALHLTPDAPPVTAVAATVAARELGVTVEVSDPEGRIHRHGTGEGPVVRVAAPPRQPALR</sequence>
<evidence type="ECO:0000256" key="1">
    <source>
        <dbReference type="SAM" id="Coils"/>
    </source>
</evidence>
<dbReference type="PATRIC" id="fig|1003195.29.peg.421"/>
<evidence type="ECO:0000313" key="4">
    <source>
        <dbReference type="Proteomes" id="UP000007842"/>
    </source>
</evidence>
<feature type="region of interest" description="Disordered" evidence="2">
    <location>
        <begin position="1474"/>
        <end position="1495"/>
    </location>
</feature>
<organism evidence="3 4">
    <name type="scientific">Streptantibioticus cattleyicolor (strain ATCC 35852 / DSM 46488 / JCM 4925 / NBRC 14057 / NRRL 8057)</name>
    <name type="common">Streptomyces cattleya</name>
    <dbReference type="NCBI Taxonomy" id="1003195"/>
    <lineage>
        <taxon>Bacteria</taxon>
        <taxon>Bacillati</taxon>
        <taxon>Actinomycetota</taxon>
        <taxon>Actinomycetes</taxon>
        <taxon>Kitasatosporales</taxon>
        <taxon>Streptomycetaceae</taxon>
        <taxon>Streptantibioticus</taxon>
    </lineage>
</organism>
<feature type="compositionally biased region" description="Pro residues" evidence="2">
    <location>
        <begin position="1299"/>
        <end position="1311"/>
    </location>
</feature>
<feature type="compositionally biased region" description="Pro residues" evidence="2">
    <location>
        <begin position="1792"/>
        <end position="1801"/>
    </location>
</feature>
<accession>G8WNN6</accession>
<evidence type="ECO:0000313" key="3">
    <source>
        <dbReference type="EMBL" id="AEW92798.1"/>
    </source>
</evidence>
<feature type="region of interest" description="Disordered" evidence="2">
    <location>
        <begin position="609"/>
        <end position="654"/>
    </location>
</feature>
<feature type="coiled-coil region" evidence="1">
    <location>
        <begin position="1641"/>
        <end position="1675"/>
    </location>
</feature>
<dbReference type="KEGG" id="scy:SCATT_04270"/>
<feature type="compositionally biased region" description="Polar residues" evidence="2">
    <location>
        <begin position="1476"/>
        <end position="1495"/>
    </location>
</feature>
<dbReference type="STRING" id="1003195.SCATT_04270"/>
<dbReference type="eggNOG" id="COG5651">
    <property type="taxonomic scope" value="Bacteria"/>
</dbReference>
<dbReference type="Proteomes" id="UP000007842">
    <property type="component" value="Chromosome"/>
</dbReference>
<reference evidence="4" key="1">
    <citation type="submission" date="2011-12" db="EMBL/GenBank/DDBJ databases">
        <title>Complete genome sequence of Streptomyces cattleya strain DSM 46488.</title>
        <authorList>
            <person name="Ou H.-Y."/>
            <person name="Li P."/>
            <person name="Zhao C."/>
            <person name="O'Hagan D."/>
            <person name="Deng Z."/>
        </authorList>
    </citation>
    <scope>NUCLEOTIDE SEQUENCE [LARGE SCALE GENOMIC DNA]</scope>
    <source>
        <strain evidence="4">ATCC 35852 / DSM 46488 / JCM 4925 / NBRC 14057 / NRRL 8057</strain>
    </source>
</reference>
<gene>
    <name evidence="3" type="ordered locus">SCATT_04270</name>
</gene>
<feature type="compositionally biased region" description="Low complexity" evidence="2">
    <location>
        <begin position="2150"/>
        <end position="2164"/>
    </location>
</feature>
<feature type="compositionally biased region" description="Low complexity" evidence="2">
    <location>
        <begin position="1212"/>
        <end position="1227"/>
    </location>
</feature>
<proteinExistence type="predicted"/>
<dbReference type="EMBL" id="CP003219">
    <property type="protein sequence ID" value="AEW92798.1"/>
    <property type="molecule type" value="Genomic_DNA"/>
</dbReference>
<feature type="region of interest" description="Disordered" evidence="2">
    <location>
        <begin position="1291"/>
        <end position="1312"/>
    </location>
</feature>
<feature type="region of interest" description="Disordered" evidence="2">
    <location>
        <begin position="1204"/>
        <end position="1228"/>
    </location>
</feature>
<keyword evidence="1" id="KW-0175">Coiled coil</keyword>
<feature type="region of interest" description="Disordered" evidence="2">
    <location>
        <begin position="1776"/>
        <end position="1825"/>
    </location>
</feature>
<keyword evidence="4" id="KW-1185">Reference proteome</keyword>
<evidence type="ECO:0000256" key="2">
    <source>
        <dbReference type="SAM" id="MobiDB-lite"/>
    </source>
</evidence>
<protein>
    <submittedName>
        <fullName evidence="3">Uncharacterized protein</fullName>
    </submittedName>
</protein>